<protein>
    <submittedName>
        <fullName evidence="5">Glycerol kinase</fullName>
        <ecNumber evidence="5">2.7.1.30</ecNumber>
    </submittedName>
</protein>
<dbReference type="Proteomes" id="UP000076603">
    <property type="component" value="Unassembled WGS sequence"/>
</dbReference>
<dbReference type="InterPro" id="IPR050406">
    <property type="entry name" value="FGGY_Carb_Kinase"/>
</dbReference>
<evidence type="ECO:0000256" key="3">
    <source>
        <dbReference type="ARBA" id="ARBA00022777"/>
    </source>
</evidence>
<dbReference type="PATRIC" id="fig|1121326.3.peg.1664"/>
<dbReference type="PANTHER" id="PTHR43095">
    <property type="entry name" value="SUGAR KINASE"/>
    <property type="match status" value="1"/>
</dbReference>
<evidence type="ECO:0000256" key="1">
    <source>
        <dbReference type="ARBA" id="ARBA00009156"/>
    </source>
</evidence>
<dbReference type="STRING" id="1121326.CLMAG_16850"/>
<accession>A0A162SUB8</accession>
<evidence type="ECO:0000313" key="5">
    <source>
        <dbReference type="EMBL" id="KZL91879.1"/>
    </source>
</evidence>
<dbReference type="OrthoDB" id="9805576at2"/>
<evidence type="ECO:0000313" key="6">
    <source>
        <dbReference type="Proteomes" id="UP000076603"/>
    </source>
</evidence>
<keyword evidence="2 5" id="KW-0808">Transferase</keyword>
<comment type="similarity">
    <text evidence="1">Belongs to the FGGY kinase family.</text>
</comment>
<dbReference type="EC" id="2.7.1.30" evidence="5"/>
<name>A0A162SUB8_9CLOT</name>
<evidence type="ECO:0000259" key="4">
    <source>
        <dbReference type="Pfam" id="PF00370"/>
    </source>
</evidence>
<dbReference type="EMBL" id="LWAE01000002">
    <property type="protein sequence ID" value="KZL91879.1"/>
    <property type="molecule type" value="Genomic_DNA"/>
</dbReference>
<sequence>MFSDNCESICLFEDYIVYMLSGSRQIDYSMTSRTMAFDINALQWNEEILEYAGMAVEKQAAVIPAKRPKMHIQIRI</sequence>
<dbReference type="GO" id="GO:0004370">
    <property type="term" value="F:glycerol kinase activity"/>
    <property type="evidence" value="ECO:0007669"/>
    <property type="project" value="UniProtKB-EC"/>
</dbReference>
<keyword evidence="6" id="KW-1185">Reference proteome</keyword>
<dbReference type="AlphaFoldDB" id="A0A162SUB8"/>
<dbReference type="GO" id="GO:0005975">
    <property type="term" value="P:carbohydrate metabolic process"/>
    <property type="evidence" value="ECO:0007669"/>
    <property type="project" value="InterPro"/>
</dbReference>
<organism evidence="5 6">
    <name type="scientific">Clostridium magnum DSM 2767</name>
    <dbReference type="NCBI Taxonomy" id="1121326"/>
    <lineage>
        <taxon>Bacteria</taxon>
        <taxon>Bacillati</taxon>
        <taxon>Bacillota</taxon>
        <taxon>Clostridia</taxon>
        <taxon>Eubacteriales</taxon>
        <taxon>Clostridiaceae</taxon>
        <taxon>Clostridium</taxon>
    </lineage>
</organism>
<dbReference type="InterPro" id="IPR018484">
    <property type="entry name" value="FGGY_N"/>
</dbReference>
<dbReference type="Gene3D" id="3.30.420.40">
    <property type="match status" value="1"/>
</dbReference>
<comment type="caution">
    <text evidence="5">The sequence shown here is derived from an EMBL/GenBank/DDBJ whole genome shotgun (WGS) entry which is preliminary data.</text>
</comment>
<feature type="domain" description="Carbohydrate kinase FGGY N-terminal" evidence="4">
    <location>
        <begin position="6"/>
        <end position="67"/>
    </location>
</feature>
<dbReference type="SUPFAM" id="SSF53067">
    <property type="entry name" value="Actin-like ATPase domain"/>
    <property type="match status" value="1"/>
</dbReference>
<keyword evidence="3 5" id="KW-0418">Kinase</keyword>
<dbReference type="Pfam" id="PF00370">
    <property type="entry name" value="FGGY_N"/>
    <property type="match status" value="1"/>
</dbReference>
<gene>
    <name evidence="5" type="primary">glpK_2</name>
    <name evidence="5" type="ORF">CLMAG_16850</name>
</gene>
<reference evidence="5 6" key="1">
    <citation type="submission" date="2016-04" db="EMBL/GenBank/DDBJ databases">
        <title>Genome sequence of Clostridium magnum DSM 2767.</title>
        <authorList>
            <person name="Poehlein A."/>
            <person name="Uhlig R."/>
            <person name="Fischer R."/>
            <person name="Bahl H."/>
            <person name="Daniel R."/>
        </authorList>
    </citation>
    <scope>NUCLEOTIDE SEQUENCE [LARGE SCALE GENOMIC DNA]</scope>
    <source>
        <strain evidence="5 6">DSM 2767</strain>
    </source>
</reference>
<dbReference type="InterPro" id="IPR043129">
    <property type="entry name" value="ATPase_NBD"/>
</dbReference>
<proteinExistence type="inferred from homology"/>
<evidence type="ECO:0000256" key="2">
    <source>
        <dbReference type="ARBA" id="ARBA00022679"/>
    </source>
</evidence>